<comment type="caution">
    <text evidence="4">The sequence shown here is derived from an EMBL/GenBank/DDBJ whole genome shotgun (WGS) entry which is preliminary data.</text>
</comment>
<dbReference type="InterPro" id="IPR011009">
    <property type="entry name" value="Kinase-like_dom_sf"/>
</dbReference>
<evidence type="ECO:0000259" key="3">
    <source>
        <dbReference type="PROSITE" id="PS51178"/>
    </source>
</evidence>
<feature type="domain" description="PASTA" evidence="3">
    <location>
        <begin position="436"/>
        <end position="503"/>
    </location>
</feature>
<feature type="region of interest" description="Disordered" evidence="1">
    <location>
        <begin position="503"/>
        <end position="548"/>
    </location>
</feature>
<dbReference type="Pfam" id="PF03793">
    <property type="entry name" value="PASTA"/>
    <property type="match status" value="2"/>
</dbReference>
<dbReference type="PROSITE" id="PS50011">
    <property type="entry name" value="PROTEIN_KINASE_DOM"/>
    <property type="match status" value="1"/>
</dbReference>
<evidence type="ECO:0000313" key="4">
    <source>
        <dbReference type="EMBL" id="MBC8576697.1"/>
    </source>
</evidence>
<feature type="domain" description="PASTA" evidence="3">
    <location>
        <begin position="366"/>
        <end position="435"/>
    </location>
</feature>
<name>A0ABR7NJW5_9FIRM</name>
<organism evidence="4 5">
    <name type="scientific">Yanshouia hominis</name>
    <dbReference type="NCBI Taxonomy" id="2763673"/>
    <lineage>
        <taxon>Bacteria</taxon>
        <taxon>Bacillati</taxon>
        <taxon>Bacillota</taxon>
        <taxon>Clostridia</taxon>
        <taxon>Eubacteriales</taxon>
        <taxon>Oscillospiraceae</taxon>
        <taxon>Yanshouia</taxon>
    </lineage>
</organism>
<dbReference type="InterPro" id="IPR005543">
    <property type="entry name" value="PASTA_dom"/>
</dbReference>
<dbReference type="PROSITE" id="PS51178">
    <property type="entry name" value="PASTA"/>
    <property type="match status" value="2"/>
</dbReference>
<dbReference type="Gene3D" id="3.30.10.20">
    <property type="match status" value="2"/>
</dbReference>
<evidence type="ECO:0000259" key="2">
    <source>
        <dbReference type="PROSITE" id="PS50011"/>
    </source>
</evidence>
<sequence>MEQTPGHRMLGNRYEMTRRIDQCGETIVYLGRDAVSGRMVTVREFCPSPIMRQDAEGQILVQPGCEVQYKSLSSDYEELCRYLMGLPAELPFVRPFELIRQNGTVYSVEWYAGAETLGDHLARIGRPIGWNALKKMLAPMVRAMGRIHTDGIYHRGISAETLLITEREELLLSGFCIPAARTADSEIAATLYFGYSAPEQYSSNSWQGSWSDVYSLAAVCYLALTGITPIEWRQRGERHPLIPPAEVAPETPAHVSDALLRALSVDLRTRYRTIDEFWVALLDEPGSGTMTYPLSVVKRSDPPDGPPPSPAASIGIRSLVVALVLTSLVAVIALGISYRIVDTQFPVPLPAQASAEPESASSEEDDDPQIYIPDLVGSNIEKVLLDPLYRSLFTFQIERVFSEAQPAGEILSQSPPAGTPSPSESPAQIRLWVCKGSQQISMPDLVGMSLERAREMLDSLEISYTYEPVEEPARKNGEIASASIPTGETVFRMTDTVILYVAENPEPEDAASSTGSSGDSSEYVYNRNQGTTETRPYFYQRDEESSEP</sequence>
<dbReference type="Proteomes" id="UP000658131">
    <property type="component" value="Unassembled WGS sequence"/>
</dbReference>
<dbReference type="InterPro" id="IPR000719">
    <property type="entry name" value="Prot_kinase_dom"/>
</dbReference>
<proteinExistence type="predicted"/>
<protein>
    <submittedName>
        <fullName evidence="4">PASTA domain-containing protein</fullName>
    </submittedName>
</protein>
<feature type="region of interest" description="Disordered" evidence="1">
    <location>
        <begin position="352"/>
        <end position="371"/>
    </location>
</feature>
<gene>
    <name evidence="4" type="ORF">H8717_09810</name>
</gene>
<accession>A0ABR7NJW5</accession>
<dbReference type="EMBL" id="JACRTB010000014">
    <property type="protein sequence ID" value="MBC8576697.1"/>
    <property type="molecule type" value="Genomic_DNA"/>
</dbReference>
<feature type="domain" description="Protein kinase" evidence="2">
    <location>
        <begin position="14"/>
        <end position="282"/>
    </location>
</feature>
<evidence type="ECO:0000313" key="5">
    <source>
        <dbReference type="Proteomes" id="UP000658131"/>
    </source>
</evidence>
<keyword evidence="5" id="KW-1185">Reference proteome</keyword>
<dbReference type="SUPFAM" id="SSF56112">
    <property type="entry name" value="Protein kinase-like (PK-like)"/>
    <property type="match status" value="1"/>
</dbReference>
<dbReference type="RefSeq" id="WP_262400200.1">
    <property type="nucleotide sequence ID" value="NZ_JACRTB010000014.1"/>
</dbReference>
<dbReference type="SMART" id="SM00740">
    <property type="entry name" value="PASTA"/>
    <property type="match status" value="2"/>
</dbReference>
<dbReference type="Gene3D" id="1.10.510.10">
    <property type="entry name" value="Transferase(Phosphotransferase) domain 1"/>
    <property type="match status" value="1"/>
</dbReference>
<dbReference type="SMART" id="SM00220">
    <property type="entry name" value="S_TKc"/>
    <property type="match status" value="1"/>
</dbReference>
<evidence type="ECO:0000256" key="1">
    <source>
        <dbReference type="SAM" id="MobiDB-lite"/>
    </source>
</evidence>
<reference evidence="4 5" key="1">
    <citation type="submission" date="2020-08" db="EMBL/GenBank/DDBJ databases">
        <title>Genome public.</title>
        <authorList>
            <person name="Liu C."/>
            <person name="Sun Q."/>
        </authorList>
    </citation>
    <scope>NUCLEOTIDE SEQUENCE [LARGE SCALE GENOMIC DNA]</scope>
    <source>
        <strain evidence="4 5">BX1</strain>
    </source>
</reference>
<dbReference type="CDD" id="cd06577">
    <property type="entry name" value="PASTA_pknB"/>
    <property type="match status" value="2"/>
</dbReference>
<dbReference type="Pfam" id="PF00069">
    <property type="entry name" value="Pkinase"/>
    <property type="match status" value="1"/>
</dbReference>
<feature type="compositionally biased region" description="Low complexity" evidence="1">
    <location>
        <begin position="510"/>
        <end position="522"/>
    </location>
</feature>